<dbReference type="InterPro" id="IPR005570">
    <property type="entry name" value="RPABC3"/>
</dbReference>
<dbReference type="PANTHER" id="PTHR10917">
    <property type="entry name" value="DNA-DIRECTED RNA POLYMERASES I, II, AND III SUBUNIT RPABC3"/>
    <property type="match status" value="1"/>
</dbReference>
<dbReference type="PIRSF" id="PIRSF000779">
    <property type="entry name" value="RNA_pol_Rpb8"/>
    <property type="match status" value="1"/>
</dbReference>
<evidence type="ECO:0000256" key="4">
    <source>
        <dbReference type="PIRNR" id="PIRNR000779"/>
    </source>
</evidence>
<keyword evidence="3 4" id="KW-0539">Nucleus</keyword>
<comment type="similarity">
    <text evidence="2 4">Belongs to the eukaryotic RPB8 RNA polymerase subunit family.</text>
</comment>
<dbReference type="GO" id="GO:0005666">
    <property type="term" value="C:RNA polymerase III complex"/>
    <property type="evidence" value="ECO:0007669"/>
    <property type="project" value="TreeGrafter"/>
</dbReference>
<organism evidence="5">
    <name type="scientific">Cryptomonas curvata</name>
    <dbReference type="NCBI Taxonomy" id="233186"/>
    <lineage>
        <taxon>Eukaryota</taxon>
        <taxon>Cryptophyceae</taxon>
        <taxon>Cryptomonadales</taxon>
        <taxon>Cryptomonadaceae</taxon>
        <taxon>Cryptomonas</taxon>
    </lineage>
</organism>
<gene>
    <name evidence="5" type="ORF">CCUR1050_LOCUS23723</name>
</gene>
<protein>
    <recommendedName>
        <fullName evidence="4">DNA-directed RNA polymerases I, II, and III subunit RPABC3</fullName>
    </recommendedName>
</protein>
<proteinExistence type="inferred from homology"/>
<dbReference type="SUPFAM" id="SSF50249">
    <property type="entry name" value="Nucleic acid-binding proteins"/>
    <property type="match status" value="1"/>
</dbReference>
<dbReference type="GO" id="GO:0006351">
    <property type="term" value="P:DNA-templated transcription"/>
    <property type="evidence" value="ECO:0007669"/>
    <property type="project" value="UniProtKB-UniRule"/>
</dbReference>
<evidence type="ECO:0000256" key="2">
    <source>
        <dbReference type="ARBA" id="ARBA00008912"/>
    </source>
</evidence>
<dbReference type="PANTHER" id="PTHR10917:SF0">
    <property type="entry name" value="DNA-DIRECTED RNA POLYMERASES I, II, AND III SUBUNIT RPABC3"/>
    <property type="match status" value="1"/>
</dbReference>
<dbReference type="EMBL" id="HBEZ01043142">
    <property type="protein sequence ID" value="CAD8646038.1"/>
    <property type="molecule type" value="Transcribed_RNA"/>
</dbReference>
<dbReference type="GO" id="GO:0005736">
    <property type="term" value="C:RNA polymerase I complex"/>
    <property type="evidence" value="ECO:0007669"/>
    <property type="project" value="TreeGrafter"/>
</dbReference>
<evidence type="ECO:0000313" key="5">
    <source>
        <dbReference type="EMBL" id="CAD8646038.1"/>
    </source>
</evidence>
<dbReference type="Gene3D" id="2.40.50.140">
    <property type="entry name" value="Nucleic acid-binding proteins"/>
    <property type="match status" value="1"/>
</dbReference>
<dbReference type="GO" id="GO:0003899">
    <property type="term" value="F:DNA-directed RNA polymerase activity"/>
    <property type="evidence" value="ECO:0007669"/>
    <property type="project" value="UniProtKB-UniRule"/>
</dbReference>
<accession>A0A7S0QSH4</accession>
<sequence length="155" mass="17770">MELVRDFFTVQEIDMIQINPDNPSLKVKNKIFSKVSRIFGCSKNSALEIFLDVNTEIYPICSEDELDIMISKVPESDNNPIELTGDWVNYFGKGILDLYEYVVYGTVFHSGKENNNCFVYASFGGLLMKLFGSIKNNMIEEFNVDCKILLLIRKI</sequence>
<evidence type="ECO:0000256" key="1">
    <source>
        <dbReference type="ARBA" id="ARBA00004123"/>
    </source>
</evidence>
<comment type="function">
    <text evidence="4">DNA-dependent RNA polymerase catalyzes the transcription of DNA into RNA using the four ribonucleoside triphosphates as substrates. Common component of RNA polymerases I, II and III which synthesize ribosomal RNA precursors, mRNA precursors and many functional non-coding RNAs, and small RNAs, such as 5S rRNA and tRNAs, respectively.</text>
</comment>
<dbReference type="Pfam" id="PF03870">
    <property type="entry name" value="RNA_pol_Rpb8"/>
    <property type="match status" value="1"/>
</dbReference>
<dbReference type="InterPro" id="IPR012340">
    <property type="entry name" value="NA-bd_OB-fold"/>
</dbReference>
<name>A0A7S0QSH4_9CRYP</name>
<dbReference type="GO" id="GO:0005665">
    <property type="term" value="C:RNA polymerase II, core complex"/>
    <property type="evidence" value="ECO:0007669"/>
    <property type="project" value="UniProtKB-UniRule"/>
</dbReference>
<comment type="subcellular location">
    <subcellularLocation>
        <location evidence="1">Nucleus</location>
    </subcellularLocation>
</comment>
<evidence type="ECO:0000256" key="3">
    <source>
        <dbReference type="ARBA" id="ARBA00023242"/>
    </source>
</evidence>
<dbReference type="SMART" id="SM00658">
    <property type="entry name" value="RPOL8c"/>
    <property type="match status" value="1"/>
</dbReference>
<dbReference type="AlphaFoldDB" id="A0A7S0QSH4"/>
<reference evidence="5" key="1">
    <citation type="submission" date="2021-01" db="EMBL/GenBank/DDBJ databases">
        <authorList>
            <person name="Corre E."/>
            <person name="Pelletier E."/>
            <person name="Niang G."/>
            <person name="Scheremetjew M."/>
            <person name="Finn R."/>
            <person name="Kale V."/>
            <person name="Holt S."/>
            <person name="Cochrane G."/>
            <person name="Meng A."/>
            <person name="Brown T."/>
            <person name="Cohen L."/>
        </authorList>
    </citation>
    <scope>NUCLEOTIDE SEQUENCE</scope>
    <source>
        <strain evidence="5">CCAP979/52</strain>
    </source>
</reference>